<dbReference type="RefSeq" id="WP_013200830.1">
    <property type="nucleotide sequence ID" value="NC_014306.1"/>
</dbReference>
<dbReference type="CDD" id="cd01146">
    <property type="entry name" value="FhuD"/>
    <property type="match status" value="1"/>
</dbReference>
<dbReference type="InterPro" id="IPR002491">
    <property type="entry name" value="ABC_transptr_periplasmic_BD"/>
</dbReference>
<keyword evidence="5 6" id="KW-0732">Signal</keyword>
<evidence type="ECO:0000256" key="5">
    <source>
        <dbReference type="ARBA" id="ARBA00022729"/>
    </source>
</evidence>
<feature type="domain" description="Fe/B12 periplasmic-binding" evidence="7">
    <location>
        <begin position="34"/>
        <end position="294"/>
    </location>
</feature>
<dbReference type="Proteomes" id="UP000008793">
    <property type="component" value="Chromosome"/>
</dbReference>
<dbReference type="STRING" id="634500.EbC_07950"/>
<feature type="chain" id="PRO_5003117963" evidence="6">
    <location>
        <begin position="27"/>
        <end position="294"/>
    </location>
</feature>
<accession>D8MNB9</accession>
<dbReference type="PANTHER" id="PTHR30532">
    <property type="entry name" value="IRON III DICITRATE-BINDING PERIPLASMIC PROTEIN"/>
    <property type="match status" value="1"/>
</dbReference>
<dbReference type="PRINTS" id="PR01715">
    <property type="entry name" value="FERRIBNDNGPP"/>
</dbReference>
<evidence type="ECO:0000259" key="7">
    <source>
        <dbReference type="PROSITE" id="PS50983"/>
    </source>
</evidence>
<evidence type="ECO:0000256" key="1">
    <source>
        <dbReference type="ARBA" id="ARBA00004196"/>
    </source>
</evidence>
<keyword evidence="3" id="KW-0813">Transport</keyword>
<dbReference type="eggNOG" id="COG0614">
    <property type="taxonomic scope" value="Bacteria"/>
</dbReference>
<dbReference type="HOGENOM" id="CLU_038034_10_0_6"/>
<dbReference type="EMBL" id="FP236843">
    <property type="protein sequence ID" value="CAX58326.1"/>
    <property type="molecule type" value="Genomic_DNA"/>
</dbReference>
<gene>
    <name evidence="8" type="primary">fhuD</name>
    <name evidence="8" type="ordered locus">EbC_07950</name>
</gene>
<dbReference type="GO" id="GO:0030288">
    <property type="term" value="C:outer membrane-bounded periplasmic space"/>
    <property type="evidence" value="ECO:0007669"/>
    <property type="project" value="TreeGrafter"/>
</dbReference>
<name>D8MNB9_ERWBE</name>
<comment type="similarity">
    <text evidence="2">Belongs to the bacterial solute-binding protein 8 family.</text>
</comment>
<dbReference type="GeneID" id="90510809"/>
<keyword evidence="9" id="KW-1185">Reference proteome</keyword>
<dbReference type="InterPro" id="IPR051313">
    <property type="entry name" value="Bact_iron-sidero_bind"/>
</dbReference>
<protein>
    <submittedName>
        <fullName evidence="8">Ferrichrome-binding periplasmic protein</fullName>
    </submittedName>
</protein>
<evidence type="ECO:0000313" key="8">
    <source>
        <dbReference type="EMBL" id="CAX58326.1"/>
    </source>
</evidence>
<evidence type="ECO:0000256" key="4">
    <source>
        <dbReference type="ARBA" id="ARBA00022496"/>
    </source>
</evidence>
<evidence type="ECO:0000256" key="3">
    <source>
        <dbReference type="ARBA" id="ARBA00022448"/>
    </source>
</evidence>
<keyword evidence="4" id="KW-0410">Iron transport</keyword>
<dbReference type="NCBIfam" id="NF007864">
    <property type="entry name" value="PRK10576.1"/>
    <property type="match status" value="1"/>
</dbReference>
<dbReference type="PROSITE" id="PS50983">
    <property type="entry name" value="FE_B12_PBP"/>
    <property type="match status" value="1"/>
</dbReference>
<evidence type="ECO:0000313" key="9">
    <source>
        <dbReference type="Proteomes" id="UP000008793"/>
    </source>
</evidence>
<organism evidence="9">
    <name type="scientific">Erwinia billingiae (strain Eb661)</name>
    <dbReference type="NCBI Taxonomy" id="634500"/>
    <lineage>
        <taxon>Bacteria</taxon>
        <taxon>Pseudomonadati</taxon>
        <taxon>Pseudomonadota</taxon>
        <taxon>Gammaproteobacteria</taxon>
        <taxon>Enterobacterales</taxon>
        <taxon>Erwiniaceae</taxon>
        <taxon>Erwinia</taxon>
    </lineage>
</organism>
<evidence type="ECO:0000256" key="6">
    <source>
        <dbReference type="SAM" id="SignalP"/>
    </source>
</evidence>
<dbReference type="Pfam" id="PF01497">
    <property type="entry name" value="Peripla_BP_2"/>
    <property type="match status" value="1"/>
</dbReference>
<dbReference type="SUPFAM" id="SSF53807">
    <property type="entry name" value="Helical backbone' metal receptor"/>
    <property type="match status" value="1"/>
</dbReference>
<dbReference type="AlphaFoldDB" id="D8MNB9"/>
<dbReference type="Gene3D" id="3.40.50.1980">
    <property type="entry name" value="Nitrogenase molybdenum iron protein domain"/>
    <property type="match status" value="2"/>
</dbReference>
<feature type="signal peptide" evidence="6">
    <location>
        <begin position="1"/>
        <end position="26"/>
    </location>
</feature>
<evidence type="ECO:0000256" key="2">
    <source>
        <dbReference type="ARBA" id="ARBA00008814"/>
    </source>
</evidence>
<keyword evidence="4" id="KW-0408">Iron</keyword>
<dbReference type="KEGG" id="ebi:EbC_07950"/>
<proteinExistence type="inferred from homology"/>
<reference evidence="8 9" key="1">
    <citation type="journal article" date="2010" name="BMC Genomics">
        <title>Genome comparison of the epiphytic bacteria Erwinia billingiae and E. tasmaniensis with the pear pathogen E. pyrifoliae.</title>
        <authorList>
            <person name="Kube M."/>
            <person name="Migdoll A.M."/>
            <person name="Gehring I."/>
            <person name="Heitmann K."/>
            <person name="Mayer Y."/>
            <person name="Kuhl H."/>
            <person name="Knaust F."/>
            <person name="Geider K."/>
            <person name="Reinhardt R."/>
        </authorList>
    </citation>
    <scope>NUCLEOTIDE SEQUENCE [LARGE SCALE GENOMIC DNA]</scope>
    <source>
        <strain evidence="8 9">Eb661</strain>
    </source>
</reference>
<sequence>MPDLIRRRLLMAMALSPLLPALRTQAAASVDTQRIISLEWRPTELLMALGVPPMGAAELYNYGLWVGEPALPASTVDVGLRTEPNIELMIQMKPSLLLYSSGYGPSVDTLNKIAPSMGFAFSDDRGKPLTVARESLMQLARRLDRVPVAQKHLAEYDDFTAQMKNQLSYRPKRPVLLMSVLDPRHTLVFGKGSLFLQVMGDLGLENAWQGETNFWGSAVIGIERLASIAEDVDVVCFDHGEDLMMAQVTSTPLWQSMPFVRKNRFHRVPQVWFYGGTLSAMRFSRLLSSALVTA</sequence>
<comment type="subcellular location">
    <subcellularLocation>
        <location evidence="1">Cell envelope</location>
    </subcellularLocation>
</comment>
<dbReference type="GO" id="GO:1901678">
    <property type="term" value="P:iron coordination entity transport"/>
    <property type="evidence" value="ECO:0007669"/>
    <property type="project" value="UniProtKB-ARBA"/>
</dbReference>
<keyword evidence="4" id="KW-0406">Ion transport</keyword>
<dbReference type="PANTHER" id="PTHR30532:SF1">
    <property type="entry name" value="IRON(3+)-HYDROXAMATE-BINDING PROTEIN FHUD"/>
    <property type="match status" value="1"/>
</dbReference>